<protein>
    <submittedName>
        <fullName evidence="1">Uncharacterized protein</fullName>
    </submittedName>
</protein>
<keyword evidence="2" id="KW-1185">Reference proteome</keyword>
<gene>
    <name evidence="1" type="ORF">NP493_1312g00002</name>
</gene>
<dbReference type="EMBL" id="JAODUO010001309">
    <property type="protein sequence ID" value="KAK2166692.1"/>
    <property type="molecule type" value="Genomic_DNA"/>
</dbReference>
<dbReference type="Proteomes" id="UP001209878">
    <property type="component" value="Unassembled WGS sequence"/>
</dbReference>
<organism evidence="1 2">
    <name type="scientific">Ridgeia piscesae</name>
    <name type="common">Tubeworm</name>
    <dbReference type="NCBI Taxonomy" id="27915"/>
    <lineage>
        <taxon>Eukaryota</taxon>
        <taxon>Metazoa</taxon>
        <taxon>Spiralia</taxon>
        <taxon>Lophotrochozoa</taxon>
        <taxon>Annelida</taxon>
        <taxon>Polychaeta</taxon>
        <taxon>Sedentaria</taxon>
        <taxon>Canalipalpata</taxon>
        <taxon>Sabellida</taxon>
        <taxon>Siboglinidae</taxon>
        <taxon>Ridgeia</taxon>
    </lineage>
</organism>
<reference evidence="1" key="1">
    <citation type="journal article" date="2023" name="Mol. Biol. Evol.">
        <title>Third-Generation Sequencing Reveals the Adaptive Role of the Epigenome in Three Deep-Sea Polychaetes.</title>
        <authorList>
            <person name="Perez M."/>
            <person name="Aroh O."/>
            <person name="Sun Y."/>
            <person name="Lan Y."/>
            <person name="Juniper S.K."/>
            <person name="Young C.R."/>
            <person name="Angers B."/>
            <person name="Qian P.Y."/>
        </authorList>
    </citation>
    <scope>NUCLEOTIDE SEQUENCE</scope>
    <source>
        <strain evidence="1">R07B-5</strain>
    </source>
</reference>
<sequence length="97" mass="11109">MTSGTRWEYCTVPMCNKKAAPKDQLNYFRIEVSKYPNRFTTFAHITKALKPGETKRFSKNPGISGNIVRIRNVDKSKRALTLCEVKVYVKETGISYS</sequence>
<proteinExistence type="predicted"/>
<comment type="caution">
    <text evidence="1">The sequence shown here is derived from an EMBL/GenBank/DDBJ whole genome shotgun (WGS) entry which is preliminary data.</text>
</comment>
<evidence type="ECO:0000313" key="1">
    <source>
        <dbReference type="EMBL" id="KAK2166692.1"/>
    </source>
</evidence>
<dbReference type="Gene3D" id="2.60.120.260">
    <property type="entry name" value="Galactose-binding domain-like"/>
    <property type="match status" value="1"/>
</dbReference>
<name>A0AAD9K8L6_RIDPI</name>
<dbReference type="AlphaFoldDB" id="A0AAD9K8L6"/>
<accession>A0AAD9K8L6</accession>
<dbReference type="SUPFAM" id="SSF49785">
    <property type="entry name" value="Galactose-binding domain-like"/>
    <property type="match status" value="1"/>
</dbReference>
<evidence type="ECO:0000313" key="2">
    <source>
        <dbReference type="Proteomes" id="UP001209878"/>
    </source>
</evidence>
<dbReference type="InterPro" id="IPR008979">
    <property type="entry name" value="Galactose-bd-like_sf"/>
</dbReference>